<reference evidence="3" key="1">
    <citation type="journal article" date="2011" name="MBio">
        <title>Novel metabolic attributes of the genus Cyanothece, comprising a group of unicellular nitrogen-fixing Cyanobacteria.</title>
        <authorList>
            <person name="Bandyopadhyay A."/>
            <person name="Elvitigala T."/>
            <person name="Welsh E."/>
            <person name="Stockel J."/>
            <person name="Liberton M."/>
            <person name="Min H."/>
            <person name="Sherman L.A."/>
            <person name="Pakrasi H.B."/>
        </authorList>
    </citation>
    <scope>NUCLEOTIDE SEQUENCE [LARGE SCALE GENOMIC DNA]</scope>
    <source>
        <strain evidence="3">PCC 7424</strain>
        <plasmid evidence="3">pP742401</plasmid>
    </source>
</reference>
<feature type="region of interest" description="Disordered" evidence="1">
    <location>
        <begin position="1"/>
        <end position="22"/>
    </location>
</feature>
<evidence type="ECO:0000313" key="3">
    <source>
        <dbReference type="Proteomes" id="UP000002384"/>
    </source>
</evidence>
<name>B7KLY8_GLOC7</name>
<keyword evidence="3" id="KW-1185">Reference proteome</keyword>
<keyword evidence="2" id="KW-0614">Plasmid</keyword>
<gene>
    <name evidence="2" type="ordered locus">PCC7424_5745</name>
</gene>
<evidence type="ECO:0008006" key="4">
    <source>
        <dbReference type="Google" id="ProtNLM"/>
    </source>
</evidence>
<protein>
    <recommendedName>
        <fullName evidence="4">Serine/threonine protein kinase</fullName>
    </recommendedName>
</protein>
<evidence type="ECO:0000313" key="2">
    <source>
        <dbReference type="EMBL" id="ACK73810.1"/>
    </source>
</evidence>
<dbReference type="EMBL" id="CP001292">
    <property type="protein sequence ID" value="ACK73810.1"/>
    <property type="molecule type" value="Genomic_DNA"/>
</dbReference>
<evidence type="ECO:0000256" key="1">
    <source>
        <dbReference type="SAM" id="MobiDB-lite"/>
    </source>
</evidence>
<dbReference type="eggNOG" id="COG1672">
    <property type="taxonomic scope" value="Bacteria"/>
</dbReference>
<dbReference type="Gene3D" id="3.40.50.300">
    <property type="entry name" value="P-loop containing nucleotide triphosphate hydrolases"/>
    <property type="match status" value="1"/>
</dbReference>
<dbReference type="HOGENOM" id="CLU_021307_2_0_3"/>
<dbReference type="InterPro" id="IPR027417">
    <property type="entry name" value="P-loop_NTPase"/>
</dbReference>
<dbReference type="AlphaFoldDB" id="B7KLY8"/>
<dbReference type="Pfam" id="PF14516">
    <property type="entry name" value="AAA_35"/>
    <property type="match status" value="1"/>
</dbReference>
<dbReference type="KEGG" id="cyc:PCC7424_5745"/>
<dbReference type="SUPFAM" id="SSF52540">
    <property type="entry name" value="P-loop containing nucleoside triphosphate hydrolases"/>
    <property type="match status" value="1"/>
</dbReference>
<sequence>MFVSRIPNTPQIATNERNNSQSLGQEFQQIGHNRSKSIKNTVESVNLPPYPSGAVPLDSPFYIERPEMEMQVFQEIKKPGALVRIKAPREMGKTSLLLRTLDYAARQGYHIVSLNLEQIDDVILDNLPRFLRWLCANITQQLQLEMKLDDYWDEDIGSKISCSLYLGNYILKHINTPLVLSLDEVQYLFEHPTVAKDILPLFRSWYEEAKRQPIWQKLRLIIVHSTEIYVPLQLKQSPFNVGLPIELNNFNLEQVQNLAQRYGLNWIDGQEVIQLMAMVEGHPALVHLAIYHLSRQEISFAQFINTAATLSGIYSSHLQRHQATLLEQPALAKALSTVINADEPVSLDSILSYKLSSMGLLKKLTDKVIPTCELYRQYFRSVVF</sequence>
<proteinExistence type="predicted"/>
<geneLocation type="plasmid" evidence="2 3">
    <name>pP742401</name>
</geneLocation>
<dbReference type="Proteomes" id="UP000002384">
    <property type="component" value="Plasmid pP742401"/>
</dbReference>
<organism evidence="2 3">
    <name type="scientific">Gloeothece citriformis (strain PCC 7424)</name>
    <name type="common">Cyanothece sp. (strain PCC 7424)</name>
    <dbReference type="NCBI Taxonomy" id="65393"/>
    <lineage>
        <taxon>Bacteria</taxon>
        <taxon>Bacillati</taxon>
        <taxon>Cyanobacteriota</taxon>
        <taxon>Cyanophyceae</taxon>
        <taxon>Oscillatoriophycideae</taxon>
        <taxon>Chroococcales</taxon>
        <taxon>Aphanothecaceae</taxon>
        <taxon>Gloeothece</taxon>
        <taxon>Gloeothece citriformis</taxon>
    </lineage>
</organism>
<accession>B7KLY8</accession>